<dbReference type="Pfam" id="PF12883">
    <property type="entry name" value="DUF3828"/>
    <property type="match status" value="1"/>
</dbReference>
<gene>
    <name evidence="3" type="ORF">NT2_02_01750</name>
</gene>
<proteinExistence type="predicted"/>
<reference evidence="3 4" key="1">
    <citation type="submission" date="2013-09" db="EMBL/GenBank/DDBJ databases">
        <title>Whole genome shotgun sequence of Novosphingobium tardaugens NBRC 16725.</title>
        <authorList>
            <person name="Isaki S."/>
            <person name="Hosoyama A."/>
            <person name="Tsuchikane K."/>
            <person name="Katsumata H."/>
            <person name="Ando Y."/>
            <person name="Yamazaki S."/>
            <person name="Fujita N."/>
        </authorList>
    </citation>
    <scope>NUCLEOTIDE SEQUENCE [LARGE SCALE GENOMIC DNA]</scope>
    <source>
        <strain evidence="3 4">NBRC 16725</strain>
    </source>
</reference>
<keyword evidence="4" id="KW-1185">Reference proteome</keyword>
<organism evidence="3 4">
    <name type="scientific">Caenibius tardaugens NBRC 16725</name>
    <dbReference type="NCBI Taxonomy" id="1219035"/>
    <lineage>
        <taxon>Bacteria</taxon>
        <taxon>Pseudomonadati</taxon>
        <taxon>Pseudomonadota</taxon>
        <taxon>Alphaproteobacteria</taxon>
        <taxon>Sphingomonadales</taxon>
        <taxon>Erythrobacteraceae</taxon>
        <taxon>Caenibius</taxon>
    </lineage>
</organism>
<evidence type="ECO:0000313" key="3">
    <source>
        <dbReference type="EMBL" id="GAD48093.1"/>
    </source>
</evidence>
<feature type="signal peptide" evidence="1">
    <location>
        <begin position="1"/>
        <end position="21"/>
    </location>
</feature>
<dbReference type="EMBL" id="BASZ01000002">
    <property type="protein sequence ID" value="GAD48093.1"/>
    <property type="molecule type" value="Genomic_DNA"/>
</dbReference>
<keyword evidence="1" id="KW-0732">Signal</keyword>
<evidence type="ECO:0000259" key="2">
    <source>
        <dbReference type="Pfam" id="PF12883"/>
    </source>
</evidence>
<comment type="caution">
    <text evidence="3">The sequence shown here is derived from an EMBL/GenBank/DDBJ whole genome shotgun (WGS) entry which is preliminary data.</text>
</comment>
<sequence>MRIFSLCAAAALALAPMALHAGDREDLTAAAHAAFASYLDDGDDNPVADWERPIFSTETTKLIAAWEKGLSGDEVEDLNGGGWFCDCQDFDSALFKLALAPHFTEGQATATVDAKVDLGFGGPPRAMQLAMVKEGGKWLIDDLTYDSMAKGVKAALRDAIAAHRKAGR</sequence>
<dbReference type="InterPro" id="IPR024289">
    <property type="entry name" value="DUF3828"/>
</dbReference>
<dbReference type="AlphaFoldDB" id="U2ZZY7"/>
<dbReference type="Proteomes" id="UP000016568">
    <property type="component" value="Unassembled WGS sequence"/>
</dbReference>
<feature type="domain" description="DUF3828" evidence="2">
    <location>
        <begin position="50"/>
        <end position="146"/>
    </location>
</feature>
<protein>
    <recommendedName>
        <fullName evidence="2">DUF3828 domain-containing protein</fullName>
    </recommendedName>
</protein>
<feature type="chain" id="PRO_5004638945" description="DUF3828 domain-containing protein" evidence="1">
    <location>
        <begin position="22"/>
        <end position="168"/>
    </location>
</feature>
<accession>U2ZZY7</accession>
<name>U2ZZY7_9SPHN</name>
<evidence type="ECO:0000256" key="1">
    <source>
        <dbReference type="SAM" id="SignalP"/>
    </source>
</evidence>
<dbReference type="RefSeq" id="WP_021689000.1">
    <property type="nucleotide sequence ID" value="NZ_BASZ01000002.1"/>
</dbReference>
<evidence type="ECO:0000313" key="4">
    <source>
        <dbReference type="Proteomes" id="UP000016568"/>
    </source>
</evidence>